<gene>
    <name evidence="3" type="ORF">ACFPEN_29935</name>
</gene>
<keyword evidence="4" id="KW-1185">Reference proteome</keyword>
<feature type="signal peptide" evidence="2">
    <location>
        <begin position="1"/>
        <end position="30"/>
    </location>
</feature>
<name>A0ABV9BSU6_9ACTN</name>
<dbReference type="Proteomes" id="UP001595990">
    <property type="component" value="Unassembled WGS sequence"/>
</dbReference>
<evidence type="ECO:0000256" key="2">
    <source>
        <dbReference type="SAM" id="SignalP"/>
    </source>
</evidence>
<dbReference type="Gene3D" id="3.40.710.10">
    <property type="entry name" value="DD-peptidase/beta-lactamase superfamily"/>
    <property type="match status" value="1"/>
</dbReference>
<feature type="compositionally biased region" description="Pro residues" evidence="1">
    <location>
        <begin position="229"/>
        <end position="245"/>
    </location>
</feature>
<sequence>MQIRFIGVLRPAVVLTVLALAALCTTPAVGAASSARSAAIGLPAGVSAGIAVFDRQTGTFTERLNARARFRSASVVKLLIALDYLWDRGPSYPIPDADRALLDVMLRSSDDGAAGTFWDRDGGGAIVERMVARLKLADTAPPPADRPGYWGYTALSAEDTVRIYRYLLDEAPAPVRDYAMGNLRASTRCGTDGYDQSFGIAAVFDRPWAVKQGWSGFDSNGCATGPAATRPPAPARTPAQTPAPAPADGVDLRRPALHTTGTVGAADRTIVAVFTLHAEGTPYGKAYSDLGAVVRQLNVPGATRTPGSWFGTWGSGVRVRARAGTDSAVLTTLPAGVDVLAGCQKRGQVVTVPPYTNDWWAYLPKYGGWITNIYVSSPGDKLPDVPDC</sequence>
<feature type="chain" id="PRO_5047106885" evidence="2">
    <location>
        <begin position="31"/>
        <end position="388"/>
    </location>
</feature>
<comment type="caution">
    <text evidence="3">The sequence shown here is derived from an EMBL/GenBank/DDBJ whole genome shotgun (WGS) entry which is preliminary data.</text>
</comment>
<dbReference type="EMBL" id="JBHSFS010000018">
    <property type="protein sequence ID" value="MFC4517128.1"/>
    <property type="molecule type" value="Genomic_DNA"/>
</dbReference>
<dbReference type="InterPro" id="IPR012338">
    <property type="entry name" value="Beta-lactam/transpept-like"/>
</dbReference>
<dbReference type="RefSeq" id="WP_417923892.1">
    <property type="nucleotide sequence ID" value="NZ_JBHSFS010000018.1"/>
</dbReference>
<keyword evidence="2" id="KW-0732">Signal</keyword>
<dbReference type="SUPFAM" id="SSF56601">
    <property type="entry name" value="beta-lactamase/transpeptidase-like"/>
    <property type="match status" value="1"/>
</dbReference>
<evidence type="ECO:0000313" key="3">
    <source>
        <dbReference type="EMBL" id="MFC4517128.1"/>
    </source>
</evidence>
<reference evidence="4" key="1">
    <citation type="journal article" date="2019" name="Int. J. Syst. Evol. Microbiol.">
        <title>The Global Catalogue of Microorganisms (GCM) 10K type strain sequencing project: providing services to taxonomists for standard genome sequencing and annotation.</title>
        <authorList>
            <consortium name="The Broad Institute Genomics Platform"/>
            <consortium name="The Broad Institute Genome Sequencing Center for Infectious Disease"/>
            <person name="Wu L."/>
            <person name="Ma J."/>
        </authorList>
    </citation>
    <scope>NUCLEOTIDE SEQUENCE [LARGE SCALE GENOMIC DNA]</scope>
    <source>
        <strain evidence="4">CECT 8064</strain>
    </source>
</reference>
<feature type="region of interest" description="Disordered" evidence="1">
    <location>
        <begin position="221"/>
        <end position="252"/>
    </location>
</feature>
<evidence type="ECO:0000313" key="4">
    <source>
        <dbReference type="Proteomes" id="UP001595990"/>
    </source>
</evidence>
<protein>
    <submittedName>
        <fullName evidence="3">SH3 domain-containing protein</fullName>
    </submittedName>
</protein>
<organism evidence="3 4">
    <name type="scientific">Streptomyces ehimensis</name>
    <dbReference type="NCBI Taxonomy" id="68195"/>
    <lineage>
        <taxon>Bacteria</taxon>
        <taxon>Bacillati</taxon>
        <taxon>Actinomycetota</taxon>
        <taxon>Actinomycetes</taxon>
        <taxon>Kitasatosporales</taxon>
        <taxon>Streptomycetaceae</taxon>
        <taxon>Streptomyces</taxon>
    </lineage>
</organism>
<proteinExistence type="predicted"/>
<accession>A0ABV9BSU6</accession>
<evidence type="ECO:0000256" key="1">
    <source>
        <dbReference type="SAM" id="MobiDB-lite"/>
    </source>
</evidence>